<comment type="caution">
    <text evidence="2">The sequence shown here is derived from an EMBL/GenBank/DDBJ whole genome shotgun (WGS) entry which is preliminary data.</text>
</comment>
<accession>A0A9D1S4C4</accession>
<gene>
    <name evidence="2" type="ORF">IAC59_02460</name>
</gene>
<dbReference type="Proteomes" id="UP000824123">
    <property type="component" value="Unassembled WGS sequence"/>
</dbReference>
<keyword evidence="2" id="KW-0413">Isomerase</keyword>
<protein>
    <submittedName>
        <fullName evidence="2">Sugar phosphate isomerase/epimerase</fullName>
    </submittedName>
</protein>
<dbReference type="EMBL" id="DVNK01000021">
    <property type="protein sequence ID" value="HIU46102.1"/>
    <property type="molecule type" value="Genomic_DNA"/>
</dbReference>
<dbReference type="GO" id="GO:0016853">
    <property type="term" value="F:isomerase activity"/>
    <property type="evidence" value="ECO:0007669"/>
    <property type="project" value="UniProtKB-KW"/>
</dbReference>
<feature type="domain" description="Xylose isomerase-like TIM barrel" evidence="1">
    <location>
        <begin position="23"/>
        <end position="265"/>
    </location>
</feature>
<reference evidence="2" key="2">
    <citation type="journal article" date="2021" name="PeerJ">
        <title>Extensive microbial diversity within the chicken gut microbiome revealed by metagenomics and culture.</title>
        <authorList>
            <person name="Gilroy R."/>
            <person name="Ravi A."/>
            <person name="Getino M."/>
            <person name="Pursley I."/>
            <person name="Horton D.L."/>
            <person name="Alikhan N.F."/>
            <person name="Baker D."/>
            <person name="Gharbi K."/>
            <person name="Hall N."/>
            <person name="Watson M."/>
            <person name="Adriaenssens E.M."/>
            <person name="Foster-Nyarko E."/>
            <person name="Jarju S."/>
            <person name="Secka A."/>
            <person name="Antonio M."/>
            <person name="Oren A."/>
            <person name="Chaudhuri R.R."/>
            <person name="La Ragione R."/>
            <person name="Hildebrand F."/>
            <person name="Pallen M.J."/>
        </authorList>
    </citation>
    <scope>NUCLEOTIDE SEQUENCE</scope>
    <source>
        <strain evidence="2">ChiSxjej2B14-8506</strain>
    </source>
</reference>
<dbReference type="AlphaFoldDB" id="A0A9D1S4C4"/>
<proteinExistence type="predicted"/>
<evidence type="ECO:0000313" key="3">
    <source>
        <dbReference type="Proteomes" id="UP000824123"/>
    </source>
</evidence>
<dbReference type="InterPro" id="IPR050312">
    <property type="entry name" value="IolE/XylAMocC-like"/>
</dbReference>
<dbReference type="InterPro" id="IPR013022">
    <property type="entry name" value="Xyl_isomerase-like_TIM-brl"/>
</dbReference>
<organism evidence="2 3">
    <name type="scientific">Candidatus Fimadaptatus faecigallinarum</name>
    <dbReference type="NCBI Taxonomy" id="2840814"/>
    <lineage>
        <taxon>Bacteria</taxon>
        <taxon>Bacillati</taxon>
        <taxon>Bacillota</taxon>
        <taxon>Clostridia</taxon>
        <taxon>Eubacteriales</taxon>
        <taxon>Candidatus Fimadaptatus</taxon>
    </lineage>
</organism>
<dbReference type="PANTHER" id="PTHR12110">
    <property type="entry name" value="HYDROXYPYRUVATE ISOMERASE"/>
    <property type="match status" value="1"/>
</dbReference>
<dbReference type="Gene3D" id="3.20.20.150">
    <property type="entry name" value="Divalent-metal-dependent TIM barrel enzymes"/>
    <property type="match status" value="1"/>
</dbReference>
<evidence type="ECO:0000313" key="2">
    <source>
        <dbReference type="EMBL" id="HIU46102.1"/>
    </source>
</evidence>
<evidence type="ECO:0000259" key="1">
    <source>
        <dbReference type="Pfam" id="PF01261"/>
    </source>
</evidence>
<dbReference type="InterPro" id="IPR036237">
    <property type="entry name" value="Xyl_isomerase-like_sf"/>
</dbReference>
<dbReference type="Pfam" id="PF01261">
    <property type="entry name" value="AP_endonuc_2"/>
    <property type="match status" value="1"/>
</dbReference>
<sequence>MEQIRIGTCVPGQLAKQWLPVMRDKGYECFAINFHMGYYGVELKELAPAVKDLLEGTGTYVSTLGYYCNALENEQQRHELEYAIDNAHLFGAKVVATFAGALEGKDVPSAIPRFKEVFSELARRAEDRGVKLAIENCPMGGDWRHNTCNIGFNPDAWELMFDAVPSDNLGLEWEPAHQLIQLIDPIAELRIWAPKIVHMHGKDTSVDWDAVKRRGIYAMRDFAPERTPGFGDTDWRDVFSILHENGYEGDVCIEGYHDPIYSGKWEMTGQMHALKYLKFCRGGDFIPNPWDEKANM</sequence>
<dbReference type="PANTHER" id="PTHR12110:SF21">
    <property type="entry name" value="XYLOSE ISOMERASE-LIKE TIM BARREL DOMAIN-CONTAINING PROTEIN"/>
    <property type="match status" value="1"/>
</dbReference>
<reference evidence="2" key="1">
    <citation type="submission" date="2020-10" db="EMBL/GenBank/DDBJ databases">
        <authorList>
            <person name="Gilroy R."/>
        </authorList>
    </citation>
    <scope>NUCLEOTIDE SEQUENCE</scope>
    <source>
        <strain evidence="2">ChiSxjej2B14-8506</strain>
    </source>
</reference>
<dbReference type="SUPFAM" id="SSF51658">
    <property type="entry name" value="Xylose isomerase-like"/>
    <property type="match status" value="1"/>
</dbReference>
<name>A0A9D1S4C4_9FIRM</name>